<evidence type="ECO:0000313" key="4">
    <source>
        <dbReference type="EMBL" id="MCU6716319.1"/>
    </source>
</evidence>
<organism evidence="3 5">
    <name type="scientific">Roseburia amylophila</name>
    <dbReference type="NCBI Taxonomy" id="2981794"/>
    <lineage>
        <taxon>Bacteria</taxon>
        <taxon>Bacillati</taxon>
        <taxon>Bacillota</taxon>
        <taxon>Clostridia</taxon>
        <taxon>Lachnospirales</taxon>
        <taxon>Lachnospiraceae</taxon>
        <taxon>Roseburia</taxon>
    </lineage>
</organism>
<dbReference type="InterPro" id="IPR036514">
    <property type="entry name" value="SGNH_hydro_sf"/>
</dbReference>
<evidence type="ECO:0000313" key="6">
    <source>
        <dbReference type="Proteomes" id="UP001209666"/>
    </source>
</evidence>
<evidence type="ECO:0000256" key="1">
    <source>
        <dbReference type="SAM" id="SignalP"/>
    </source>
</evidence>
<dbReference type="InterPro" id="IPR013830">
    <property type="entry name" value="SGNH_hydro"/>
</dbReference>
<dbReference type="AlphaFoldDB" id="A0AAW4WAI0"/>
<feature type="chain" id="PRO_5043711416" evidence="1">
    <location>
        <begin position="27"/>
        <end position="295"/>
    </location>
</feature>
<sequence>MKKWKKCPLLIVTAISMLLVSGVALAGTKGAYKEYNKDWPKVPAVAGMMQASKEGILPWDKAEPEEDLESVYADKEEPATEEATEAVADTEAEADKTYTFTDVTQDYFDDAVFIGDSRTVGLRDYGGWDNATYYASIGLTVYDMFDTPIVEENGAKITIEEALSKHQFGKVYLMIGINEMGTGTVDSFMKKYEEAVNHIRELQPDALIFLQGIMYVKQEKSETDPIFNNPAIKERNDRIAMLANNHDIFYIDVNEVVTDETGNLNPEYTYDEIHLLGKYYSLWTDFLLKHGIKKE</sequence>
<evidence type="ECO:0000313" key="5">
    <source>
        <dbReference type="Proteomes" id="UP001198893"/>
    </source>
</evidence>
<dbReference type="RefSeq" id="WP_227700189.1">
    <property type="nucleotide sequence ID" value="NZ_JAJEQW010000001.1"/>
</dbReference>
<evidence type="ECO:0000259" key="2">
    <source>
        <dbReference type="Pfam" id="PF13472"/>
    </source>
</evidence>
<gene>
    <name evidence="3" type="ORF">LKD47_00950</name>
    <name evidence="4" type="ORF">OCV43_03385</name>
</gene>
<keyword evidence="1" id="KW-0732">Signal</keyword>
<feature type="signal peptide" evidence="1">
    <location>
        <begin position="1"/>
        <end position="26"/>
    </location>
</feature>
<keyword evidence="6" id="KW-1185">Reference proteome</keyword>
<comment type="caution">
    <text evidence="3">The sequence shown here is derived from an EMBL/GenBank/DDBJ whole genome shotgun (WGS) entry which is preliminary data.</text>
</comment>
<evidence type="ECO:0000313" key="3">
    <source>
        <dbReference type="EMBL" id="MCC2240868.1"/>
    </source>
</evidence>
<feature type="domain" description="SGNH hydrolase-type esterase" evidence="2">
    <location>
        <begin position="113"/>
        <end position="275"/>
    </location>
</feature>
<protein>
    <submittedName>
        <fullName evidence="3">GDSL-type esterase/lipase family protein</fullName>
    </submittedName>
</protein>
<accession>A0AAW4WAI0</accession>
<dbReference type="SUPFAM" id="SSF52266">
    <property type="entry name" value="SGNH hydrolase"/>
    <property type="match status" value="1"/>
</dbReference>
<dbReference type="Proteomes" id="UP001209666">
    <property type="component" value="Unassembled WGS sequence"/>
</dbReference>
<dbReference type="Pfam" id="PF13472">
    <property type="entry name" value="Lipase_GDSL_2"/>
    <property type="match status" value="1"/>
</dbReference>
<reference evidence="4 6" key="1">
    <citation type="journal article" date="2021" name="ISME Commun">
        <title>Automated analysis of genomic sequences facilitates high-throughput and comprehensive description of bacteria.</title>
        <authorList>
            <person name="Hitch T.C.A."/>
        </authorList>
    </citation>
    <scope>NUCLEOTIDE SEQUENCE [LARGE SCALE GENOMIC DNA]</scope>
    <source>
        <strain evidence="4 6">Sanger_19</strain>
    </source>
</reference>
<proteinExistence type="predicted"/>
<reference evidence="4" key="3">
    <citation type="submission" date="2022-09" db="EMBL/GenBank/DDBJ databases">
        <authorList>
            <person name="Hitch T.C.A."/>
        </authorList>
    </citation>
    <scope>NUCLEOTIDE SEQUENCE</scope>
    <source>
        <strain evidence="4">Sanger_19</strain>
    </source>
</reference>
<dbReference type="EMBL" id="JAOQKI010000004">
    <property type="protein sequence ID" value="MCU6716319.1"/>
    <property type="molecule type" value="Genomic_DNA"/>
</dbReference>
<reference evidence="3" key="2">
    <citation type="submission" date="2021-10" db="EMBL/GenBank/DDBJ databases">
        <title>Anaerobic single-cell dispensing facilitates the cultivation of human gut bacteria.</title>
        <authorList>
            <person name="Afrizal A."/>
        </authorList>
    </citation>
    <scope>NUCLEOTIDE SEQUENCE</scope>
    <source>
        <strain evidence="3">CLA-AA-H204</strain>
    </source>
</reference>
<name>A0AAW4WAI0_9FIRM</name>
<dbReference type="Gene3D" id="3.40.50.1110">
    <property type="entry name" value="SGNH hydrolase"/>
    <property type="match status" value="1"/>
</dbReference>
<dbReference type="Proteomes" id="UP001198893">
    <property type="component" value="Unassembled WGS sequence"/>
</dbReference>
<dbReference type="EMBL" id="JAJEQW010000001">
    <property type="protein sequence ID" value="MCC2240868.1"/>
    <property type="molecule type" value="Genomic_DNA"/>
</dbReference>